<proteinExistence type="predicted"/>
<keyword evidence="3" id="KW-1185">Reference proteome</keyword>
<feature type="region of interest" description="Disordered" evidence="1">
    <location>
        <begin position="48"/>
        <end position="78"/>
    </location>
</feature>
<accession>A0A3M7PFE1</accession>
<protein>
    <submittedName>
        <fullName evidence="2">Uncharacterized protein</fullName>
    </submittedName>
</protein>
<gene>
    <name evidence="2" type="ORF">BpHYR1_026304</name>
</gene>
<evidence type="ECO:0000313" key="3">
    <source>
        <dbReference type="Proteomes" id="UP000276133"/>
    </source>
</evidence>
<dbReference type="AlphaFoldDB" id="A0A3M7PFE1"/>
<evidence type="ECO:0000256" key="1">
    <source>
        <dbReference type="SAM" id="MobiDB-lite"/>
    </source>
</evidence>
<evidence type="ECO:0000313" key="2">
    <source>
        <dbReference type="EMBL" id="RMZ97831.1"/>
    </source>
</evidence>
<feature type="non-terminal residue" evidence="2">
    <location>
        <position position="154"/>
    </location>
</feature>
<sequence>MSLEVYRFGIKTFLKYNKKFGSIERKPTEGSKHSGSCKKFSPIETVCRKEKTTSKKKHKSTQILAFQEATPKPSNNSNRIMIQQSVIIQLDTRKHLTVPEDVELFRREQNKVDSDMLRIKNGDQFKPKKDKHETNLRILRLVTDYKSENIEAFL</sequence>
<dbReference type="EMBL" id="REGN01011153">
    <property type="protein sequence ID" value="RMZ97831.1"/>
    <property type="molecule type" value="Genomic_DNA"/>
</dbReference>
<organism evidence="2 3">
    <name type="scientific">Brachionus plicatilis</name>
    <name type="common">Marine rotifer</name>
    <name type="synonym">Brachionus muelleri</name>
    <dbReference type="NCBI Taxonomy" id="10195"/>
    <lineage>
        <taxon>Eukaryota</taxon>
        <taxon>Metazoa</taxon>
        <taxon>Spiralia</taxon>
        <taxon>Gnathifera</taxon>
        <taxon>Rotifera</taxon>
        <taxon>Eurotatoria</taxon>
        <taxon>Monogononta</taxon>
        <taxon>Pseudotrocha</taxon>
        <taxon>Ploima</taxon>
        <taxon>Brachionidae</taxon>
        <taxon>Brachionus</taxon>
    </lineage>
</organism>
<reference evidence="2 3" key="1">
    <citation type="journal article" date="2018" name="Sci. Rep.">
        <title>Genomic signatures of local adaptation to the degree of environmental predictability in rotifers.</title>
        <authorList>
            <person name="Franch-Gras L."/>
            <person name="Hahn C."/>
            <person name="Garcia-Roger E.M."/>
            <person name="Carmona M.J."/>
            <person name="Serra M."/>
            <person name="Gomez A."/>
        </authorList>
    </citation>
    <scope>NUCLEOTIDE SEQUENCE [LARGE SCALE GENOMIC DNA]</scope>
    <source>
        <strain evidence="2">HYR1</strain>
    </source>
</reference>
<dbReference type="Proteomes" id="UP000276133">
    <property type="component" value="Unassembled WGS sequence"/>
</dbReference>
<name>A0A3M7PFE1_BRAPC</name>
<comment type="caution">
    <text evidence="2">The sequence shown here is derived from an EMBL/GenBank/DDBJ whole genome shotgun (WGS) entry which is preliminary data.</text>
</comment>